<comment type="caution">
    <text evidence="2">The sequence shown here is derived from an EMBL/GenBank/DDBJ whole genome shotgun (WGS) entry which is preliminary data.</text>
</comment>
<accession>X1TLT7</accession>
<name>X1TLT7_9ZZZZ</name>
<dbReference type="GO" id="GO:0003677">
    <property type="term" value="F:DNA binding"/>
    <property type="evidence" value="ECO:0007669"/>
    <property type="project" value="InterPro"/>
</dbReference>
<feature type="non-terminal residue" evidence="2">
    <location>
        <position position="145"/>
    </location>
</feature>
<feature type="domain" description="Core-binding (CB)" evidence="1">
    <location>
        <begin position="16"/>
        <end position="102"/>
    </location>
</feature>
<dbReference type="AlphaFoldDB" id="X1TLT7"/>
<reference evidence="2" key="1">
    <citation type="journal article" date="2014" name="Front. Microbiol.">
        <title>High frequency of phylogenetically diverse reductive dehalogenase-homologous genes in deep subseafloor sedimentary metagenomes.</title>
        <authorList>
            <person name="Kawai M."/>
            <person name="Futagami T."/>
            <person name="Toyoda A."/>
            <person name="Takaki Y."/>
            <person name="Nishi S."/>
            <person name="Hori S."/>
            <person name="Arai W."/>
            <person name="Tsubouchi T."/>
            <person name="Morono Y."/>
            <person name="Uchiyama I."/>
            <person name="Ito T."/>
            <person name="Fujiyama A."/>
            <person name="Inagaki F."/>
            <person name="Takami H."/>
        </authorList>
    </citation>
    <scope>NUCLEOTIDE SEQUENCE</scope>
    <source>
        <strain evidence="2">Expedition CK06-06</strain>
    </source>
</reference>
<dbReference type="InterPro" id="IPR044068">
    <property type="entry name" value="CB"/>
</dbReference>
<dbReference type="SUPFAM" id="SSF56349">
    <property type="entry name" value="DNA breaking-rejoining enzymes"/>
    <property type="match status" value="1"/>
</dbReference>
<proteinExistence type="predicted"/>
<sequence length="145" mass="17814">MKTINKDDLRYIYKVLDFRVISDYLLEVFKRSTPSYRNQKIVLLNLLNYLNKNLEKITMIDIKRYFDEIIDKRTNKKNHKPISINSKEAYRSYLSSFFDYVIGRFLEDNIEYRNPVPNKRIYKFTRYESDIKKQTEFYDEVFTEL</sequence>
<organism evidence="2">
    <name type="scientific">marine sediment metagenome</name>
    <dbReference type="NCBI Taxonomy" id="412755"/>
    <lineage>
        <taxon>unclassified sequences</taxon>
        <taxon>metagenomes</taxon>
        <taxon>ecological metagenomes</taxon>
    </lineage>
</organism>
<gene>
    <name evidence="2" type="ORF">S12H4_21137</name>
</gene>
<dbReference type="EMBL" id="BARW01010829">
    <property type="protein sequence ID" value="GAI80979.1"/>
    <property type="molecule type" value="Genomic_DNA"/>
</dbReference>
<evidence type="ECO:0000313" key="2">
    <source>
        <dbReference type="EMBL" id="GAI80979.1"/>
    </source>
</evidence>
<protein>
    <recommendedName>
        <fullName evidence="1">Core-binding (CB) domain-containing protein</fullName>
    </recommendedName>
</protein>
<evidence type="ECO:0000259" key="1">
    <source>
        <dbReference type="PROSITE" id="PS51900"/>
    </source>
</evidence>
<dbReference type="InterPro" id="IPR011010">
    <property type="entry name" value="DNA_brk_join_enz"/>
</dbReference>
<dbReference type="PROSITE" id="PS51900">
    <property type="entry name" value="CB"/>
    <property type="match status" value="1"/>
</dbReference>